<organism evidence="1 2">
    <name type="scientific">Bauhinia variegata</name>
    <name type="common">Purple orchid tree</name>
    <name type="synonym">Phanera variegata</name>
    <dbReference type="NCBI Taxonomy" id="167791"/>
    <lineage>
        <taxon>Eukaryota</taxon>
        <taxon>Viridiplantae</taxon>
        <taxon>Streptophyta</taxon>
        <taxon>Embryophyta</taxon>
        <taxon>Tracheophyta</taxon>
        <taxon>Spermatophyta</taxon>
        <taxon>Magnoliopsida</taxon>
        <taxon>eudicotyledons</taxon>
        <taxon>Gunneridae</taxon>
        <taxon>Pentapetalae</taxon>
        <taxon>rosids</taxon>
        <taxon>fabids</taxon>
        <taxon>Fabales</taxon>
        <taxon>Fabaceae</taxon>
        <taxon>Cercidoideae</taxon>
        <taxon>Cercideae</taxon>
        <taxon>Bauhiniinae</taxon>
        <taxon>Bauhinia</taxon>
    </lineage>
</organism>
<gene>
    <name evidence="1" type="ORF">L6164_008564</name>
</gene>
<keyword evidence="2" id="KW-1185">Reference proteome</keyword>
<dbReference type="Proteomes" id="UP000828941">
    <property type="component" value="Chromosome 4"/>
</dbReference>
<sequence>MTIKGKDRVVVKKDIIEVDILDTLLAQNKIMTQQLANLSKRVESLNTSAVSFPSISCDFCGDNHSSGECPRNMFGQLLKKKSITWEIQDPKMTHFLIHTIRVGEIIQISHGAIKATKELLKDHHSHIKHHNNHFLQMFIDVRVI</sequence>
<evidence type="ECO:0000313" key="1">
    <source>
        <dbReference type="EMBL" id="KAI4347782.1"/>
    </source>
</evidence>
<evidence type="ECO:0000313" key="2">
    <source>
        <dbReference type="Proteomes" id="UP000828941"/>
    </source>
</evidence>
<dbReference type="EMBL" id="CM039429">
    <property type="protein sequence ID" value="KAI4347782.1"/>
    <property type="molecule type" value="Genomic_DNA"/>
</dbReference>
<accession>A0ACB9PH18</accession>
<protein>
    <submittedName>
        <fullName evidence="1">Uncharacterized protein</fullName>
    </submittedName>
</protein>
<comment type="caution">
    <text evidence="1">The sequence shown here is derived from an EMBL/GenBank/DDBJ whole genome shotgun (WGS) entry which is preliminary data.</text>
</comment>
<reference evidence="1 2" key="1">
    <citation type="journal article" date="2022" name="DNA Res.">
        <title>Chromosomal-level genome assembly of the orchid tree Bauhinia variegata (Leguminosae; Cercidoideae) supports the allotetraploid origin hypothesis of Bauhinia.</title>
        <authorList>
            <person name="Zhong Y."/>
            <person name="Chen Y."/>
            <person name="Zheng D."/>
            <person name="Pang J."/>
            <person name="Liu Y."/>
            <person name="Luo S."/>
            <person name="Meng S."/>
            <person name="Qian L."/>
            <person name="Wei D."/>
            <person name="Dai S."/>
            <person name="Zhou R."/>
        </authorList>
    </citation>
    <scope>NUCLEOTIDE SEQUENCE [LARGE SCALE GENOMIC DNA]</scope>
    <source>
        <strain evidence="1">BV-YZ2020</strain>
    </source>
</reference>
<name>A0ACB9PH18_BAUVA</name>
<proteinExistence type="predicted"/>